<dbReference type="EC" id="3.-.-.-" evidence="3"/>
<dbReference type="CDD" id="cd00158">
    <property type="entry name" value="RHOD"/>
    <property type="match status" value="1"/>
</dbReference>
<keyword evidence="4" id="KW-1185">Reference proteome</keyword>
<dbReference type="Pfam" id="PF00753">
    <property type="entry name" value="Lactamase_B"/>
    <property type="match status" value="1"/>
</dbReference>
<feature type="domain" description="Rhodanese" evidence="2">
    <location>
        <begin position="267"/>
        <end position="296"/>
    </location>
</feature>
<dbReference type="InterPro" id="IPR001763">
    <property type="entry name" value="Rhodanese-like_dom"/>
</dbReference>
<evidence type="ECO:0000256" key="1">
    <source>
        <dbReference type="ARBA" id="ARBA00022723"/>
    </source>
</evidence>
<dbReference type="InterPro" id="IPR036873">
    <property type="entry name" value="Rhodanese-like_dom_sf"/>
</dbReference>
<protein>
    <submittedName>
        <fullName evidence="3">Probable polyketide biosynthesis zinc-dependent hydrolase BaeB</fullName>
        <ecNumber evidence="3">3.-.-.-</ecNumber>
    </submittedName>
</protein>
<reference evidence="3 4" key="1">
    <citation type="submission" date="2017-06" db="EMBL/GenBank/DDBJ databases">
        <authorList>
            <consortium name="Pathogen Informatics"/>
        </authorList>
    </citation>
    <scope>NUCLEOTIDE SEQUENCE [LARGE SCALE GENOMIC DNA]</scope>
    <source>
        <strain evidence="3 4">NCTC13039</strain>
    </source>
</reference>
<dbReference type="PROSITE" id="PS50206">
    <property type="entry name" value="RHODANESE_3"/>
    <property type="match status" value="2"/>
</dbReference>
<dbReference type="CDD" id="cd07724">
    <property type="entry name" value="POD-like_MBL-fold"/>
    <property type="match status" value="1"/>
</dbReference>
<dbReference type="EMBL" id="LT906453">
    <property type="protein sequence ID" value="SNV22288.1"/>
    <property type="molecule type" value="Genomic_DNA"/>
</dbReference>
<dbReference type="InterPro" id="IPR051682">
    <property type="entry name" value="Mito_Persulfide_Diox"/>
</dbReference>
<dbReference type="GO" id="GO:0050313">
    <property type="term" value="F:sulfur dioxygenase activity"/>
    <property type="evidence" value="ECO:0007669"/>
    <property type="project" value="InterPro"/>
</dbReference>
<dbReference type="InterPro" id="IPR044528">
    <property type="entry name" value="POD-like_MBL-fold"/>
</dbReference>
<dbReference type="KEGG" id="dco:SAMEA4475696_1473"/>
<name>A0A239VL16_9MICO</name>
<evidence type="ECO:0000313" key="4">
    <source>
        <dbReference type="Proteomes" id="UP000242637"/>
    </source>
</evidence>
<dbReference type="GO" id="GO:0070813">
    <property type="term" value="P:hydrogen sulfide metabolic process"/>
    <property type="evidence" value="ECO:0007669"/>
    <property type="project" value="TreeGrafter"/>
</dbReference>
<dbReference type="SMART" id="SM00450">
    <property type="entry name" value="RHOD"/>
    <property type="match status" value="2"/>
</dbReference>
<evidence type="ECO:0000259" key="2">
    <source>
        <dbReference type="PROSITE" id="PS50206"/>
    </source>
</evidence>
<dbReference type="InterPro" id="IPR036866">
    <property type="entry name" value="RibonucZ/Hydroxyglut_hydro"/>
</dbReference>
<keyword evidence="1" id="KW-0479">Metal-binding</keyword>
<organism evidence="3 4">
    <name type="scientific">Dermatophilus congolensis</name>
    <dbReference type="NCBI Taxonomy" id="1863"/>
    <lineage>
        <taxon>Bacteria</taxon>
        <taxon>Bacillati</taxon>
        <taxon>Actinomycetota</taxon>
        <taxon>Actinomycetes</taxon>
        <taxon>Micrococcales</taxon>
        <taxon>Dermatophilaceae</taxon>
        <taxon>Dermatophilus</taxon>
    </lineage>
</organism>
<gene>
    <name evidence="3" type="primary">baeB_2</name>
    <name evidence="3" type="ORF">SAMEA4475696_01473</name>
</gene>
<dbReference type="SUPFAM" id="SSF56281">
    <property type="entry name" value="Metallo-hydrolase/oxidoreductase"/>
    <property type="match status" value="1"/>
</dbReference>
<dbReference type="Pfam" id="PF00581">
    <property type="entry name" value="Rhodanese"/>
    <property type="match status" value="1"/>
</dbReference>
<evidence type="ECO:0000313" key="3">
    <source>
        <dbReference type="EMBL" id="SNV22288.1"/>
    </source>
</evidence>
<dbReference type="PANTHER" id="PTHR43084">
    <property type="entry name" value="PERSULFIDE DIOXYGENASE ETHE1"/>
    <property type="match status" value="1"/>
</dbReference>
<dbReference type="SMART" id="SM00849">
    <property type="entry name" value="Lactamase_B"/>
    <property type="match status" value="1"/>
</dbReference>
<dbReference type="GO" id="GO:0016787">
    <property type="term" value="F:hydrolase activity"/>
    <property type="evidence" value="ECO:0007669"/>
    <property type="project" value="UniProtKB-KW"/>
</dbReference>
<dbReference type="Gene3D" id="3.40.250.10">
    <property type="entry name" value="Rhodanese-like domain"/>
    <property type="match status" value="2"/>
</dbReference>
<dbReference type="Proteomes" id="UP000242637">
    <property type="component" value="Chromosome 1"/>
</dbReference>
<dbReference type="InterPro" id="IPR001279">
    <property type="entry name" value="Metallo-B-lactamas"/>
</dbReference>
<dbReference type="OrthoDB" id="3196337at2"/>
<dbReference type="FunFam" id="3.60.15.10:FF:000030">
    <property type="entry name" value="Metallo-beta-lactamase family protein"/>
    <property type="match status" value="1"/>
</dbReference>
<feature type="domain" description="Rhodanese" evidence="2">
    <location>
        <begin position="369"/>
        <end position="453"/>
    </location>
</feature>
<keyword evidence="3" id="KW-0378">Hydrolase</keyword>
<dbReference type="Gene3D" id="3.60.15.10">
    <property type="entry name" value="Ribonuclease Z/Hydroxyacylglutathione hydrolase-like"/>
    <property type="match status" value="1"/>
</dbReference>
<proteinExistence type="predicted"/>
<dbReference type="RefSeq" id="WP_028327686.1">
    <property type="nucleotide sequence ID" value="NZ_LT906453.1"/>
</dbReference>
<dbReference type="GO" id="GO:0046872">
    <property type="term" value="F:metal ion binding"/>
    <property type="evidence" value="ECO:0007669"/>
    <property type="project" value="UniProtKB-KW"/>
</dbReference>
<dbReference type="STRING" id="1121387.GCA_000429885_02139"/>
<sequence>MLFTQHYLDCLSQASYVIGDETTKKAIIIDPRRDTDDYLNEATENGMNIIGVINTHFHADFVSGHLELAEKTGAWIGYGEKATPDFTHRPLTHGERISLGEVTLEILATPGHTPESISILVYEHADDDVPYGVLTGDALFIGDVGRPDLLASSGTTAEELGRNLYHSIQHTLMSLPDEVRVFPGHGAGSACGKNLSTEKQSTIGEQRRTNYACTPMSEQEFVDIVTAGQPAPPAYFAYDATLNKKHRPTLGNRVTPALNNTELDHALNNGALILDTRATEEFTAAHLRGSISVPFDGRTAETVGMLLTPEQRIILITPEGLEQETTMRLGRIGYDHVLGYLPRLDSYLSEHPEKAGQANRLEVHELDNAAPHTQLLDVRGPGEAAEGAIPNTINIPLPQLAQRLNELDKNRPVIVSCAGGWRSNVAASYLRHQGFSNVADLIGGYNAWADAHSMAH</sequence>
<accession>A0A239VL16</accession>
<dbReference type="AlphaFoldDB" id="A0A239VL16"/>
<dbReference type="SUPFAM" id="SSF52821">
    <property type="entry name" value="Rhodanese/Cell cycle control phosphatase"/>
    <property type="match status" value="2"/>
</dbReference>
<dbReference type="PANTHER" id="PTHR43084:SF1">
    <property type="entry name" value="PERSULFIDE DIOXYGENASE ETHE1, MITOCHONDRIAL"/>
    <property type="match status" value="1"/>
</dbReference>
<dbReference type="GO" id="GO:0006749">
    <property type="term" value="P:glutathione metabolic process"/>
    <property type="evidence" value="ECO:0007669"/>
    <property type="project" value="InterPro"/>
</dbReference>
<dbReference type="GeneID" id="63459685"/>